<reference evidence="2" key="1">
    <citation type="submission" date="2024-02" db="EMBL/GenBank/DDBJ databases">
        <authorList>
            <consortium name="ELIXIR-Norway"/>
            <consortium name="Elixir Norway"/>
        </authorList>
    </citation>
    <scope>NUCLEOTIDE SEQUENCE</scope>
</reference>
<proteinExistence type="predicted"/>
<evidence type="ECO:0000256" key="1">
    <source>
        <dbReference type="SAM" id="SignalP"/>
    </source>
</evidence>
<keyword evidence="1" id="KW-0732">Signal</keyword>
<accession>A0ABP0TDX6</accession>
<feature type="chain" id="PRO_5046145910" evidence="1">
    <location>
        <begin position="16"/>
        <end position="55"/>
    </location>
</feature>
<dbReference type="Proteomes" id="UP001497512">
    <property type="component" value="Chromosome 10"/>
</dbReference>
<organism evidence="2 3">
    <name type="scientific">Sphagnum troendelagicum</name>
    <dbReference type="NCBI Taxonomy" id="128251"/>
    <lineage>
        <taxon>Eukaryota</taxon>
        <taxon>Viridiplantae</taxon>
        <taxon>Streptophyta</taxon>
        <taxon>Embryophyta</taxon>
        <taxon>Bryophyta</taxon>
        <taxon>Sphagnophytina</taxon>
        <taxon>Sphagnopsida</taxon>
        <taxon>Sphagnales</taxon>
        <taxon>Sphagnaceae</taxon>
        <taxon>Sphagnum</taxon>
    </lineage>
</organism>
<name>A0ABP0TDX6_9BRYO</name>
<keyword evidence="3" id="KW-1185">Reference proteome</keyword>
<gene>
    <name evidence="2" type="ORF">CSSPTR1EN2_LOCUS2097</name>
</gene>
<dbReference type="EMBL" id="OZ019902">
    <property type="protein sequence ID" value="CAK9193580.1"/>
    <property type="molecule type" value="Genomic_DNA"/>
</dbReference>
<feature type="signal peptide" evidence="1">
    <location>
        <begin position="1"/>
        <end position="15"/>
    </location>
</feature>
<evidence type="ECO:0000313" key="2">
    <source>
        <dbReference type="EMBL" id="CAK9193580.1"/>
    </source>
</evidence>
<sequence>MLFELLLLPIAVEYATELSQTTVAYFSRKVCTYHLQKDLLNDNQCFALSLSLAFI</sequence>
<evidence type="ECO:0000313" key="3">
    <source>
        <dbReference type="Proteomes" id="UP001497512"/>
    </source>
</evidence>
<protein>
    <submittedName>
        <fullName evidence="2">Uncharacterized protein</fullName>
    </submittedName>
</protein>